<keyword evidence="3" id="KW-1185">Reference proteome</keyword>
<proteinExistence type="predicted"/>
<feature type="compositionally biased region" description="Basic and acidic residues" evidence="1">
    <location>
        <begin position="38"/>
        <end position="48"/>
    </location>
</feature>
<feature type="compositionally biased region" description="Polar residues" evidence="1">
    <location>
        <begin position="1"/>
        <end position="25"/>
    </location>
</feature>
<feature type="region of interest" description="Disordered" evidence="1">
    <location>
        <begin position="1"/>
        <end position="95"/>
    </location>
</feature>
<sequence length="95" mass="9409">MYKSEVNYSSVKTPRSRSETITLRSKTPAGGRDGGGGAREESGGEAKGAKAKGSGKESSLVSGSGGLGEEGIVPAPEGRSAVPGEGRRGAISGES</sequence>
<dbReference type="EMBL" id="CABITT030000002">
    <property type="protein sequence ID" value="VVA95413.1"/>
    <property type="molecule type" value="Genomic_DNA"/>
</dbReference>
<evidence type="ECO:0000313" key="3">
    <source>
        <dbReference type="Proteomes" id="UP000489600"/>
    </source>
</evidence>
<protein>
    <submittedName>
        <fullName evidence="2">Uncharacterized protein</fullName>
    </submittedName>
</protein>
<dbReference type="AlphaFoldDB" id="A0A565B240"/>
<dbReference type="Proteomes" id="UP000489600">
    <property type="component" value="Unassembled WGS sequence"/>
</dbReference>
<comment type="caution">
    <text evidence="2">The sequence shown here is derived from an EMBL/GenBank/DDBJ whole genome shotgun (WGS) entry which is preliminary data.</text>
</comment>
<name>A0A565B240_9BRAS</name>
<evidence type="ECO:0000313" key="2">
    <source>
        <dbReference type="EMBL" id="VVA95413.1"/>
    </source>
</evidence>
<reference evidence="2" key="1">
    <citation type="submission" date="2019-07" db="EMBL/GenBank/DDBJ databases">
        <authorList>
            <person name="Dittberner H."/>
        </authorList>
    </citation>
    <scope>NUCLEOTIDE SEQUENCE [LARGE SCALE GENOMIC DNA]</scope>
</reference>
<accession>A0A565B240</accession>
<gene>
    <name evidence="2" type="ORF">ANE_LOCUS5858</name>
</gene>
<evidence type="ECO:0000256" key="1">
    <source>
        <dbReference type="SAM" id="MobiDB-lite"/>
    </source>
</evidence>
<organism evidence="2 3">
    <name type="scientific">Arabis nemorensis</name>
    <dbReference type="NCBI Taxonomy" id="586526"/>
    <lineage>
        <taxon>Eukaryota</taxon>
        <taxon>Viridiplantae</taxon>
        <taxon>Streptophyta</taxon>
        <taxon>Embryophyta</taxon>
        <taxon>Tracheophyta</taxon>
        <taxon>Spermatophyta</taxon>
        <taxon>Magnoliopsida</taxon>
        <taxon>eudicotyledons</taxon>
        <taxon>Gunneridae</taxon>
        <taxon>Pentapetalae</taxon>
        <taxon>rosids</taxon>
        <taxon>malvids</taxon>
        <taxon>Brassicales</taxon>
        <taxon>Brassicaceae</taxon>
        <taxon>Arabideae</taxon>
        <taxon>Arabis</taxon>
    </lineage>
</organism>